<name>A0A940N109_9PROT</name>
<reference evidence="2" key="1">
    <citation type="submission" date="2021-03" db="EMBL/GenBank/DDBJ databases">
        <authorList>
            <person name="So Y."/>
        </authorList>
    </citation>
    <scope>NUCLEOTIDE SEQUENCE</scope>
    <source>
        <strain evidence="2">SG15</strain>
    </source>
</reference>
<sequence>MAQKTLSDLSKDMAKIDYAMLMTRAENGHIAGRPMSNNGEVEYKGDSYFFALDSTHTVGEIARDPKVALAFAGREGIVGQRPVFINVEGQAELIRDKAQFQAHWTTDLDRWFEKGVDTPGLVLIKVHASRIHYWAGEEEGELTV</sequence>
<dbReference type="InterPro" id="IPR038725">
    <property type="entry name" value="YdaG_split_barrel_FMN-bd"/>
</dbReference>
<organism evidence="2 3">
    <name type="scientific">Roseomonas indoligenes</name>
    <dbReference type="NCBI Taxonomy" id="2820811"/>
    <lineage>
        <taxon>Bacteria</taxon>
        <taxon>Pseudomonadati</taxon>
        <taxon>Pseudomonadota</taxon>
        <taxon>Alphaproteobacteria</taxon>
        <taxon>Acetobacterales</taxon>
        <taxon>Roseomonadaceae</taxon>
        <taxon>Roseomonas</taxon>
    </lineage>
</organism>
<dbReference type="Proteomes" id="UP000677537">
    <property type="component" value="Unassembled WGS sequence"/>
</dbReference>
<dbReference type="AlphaFoldDB" id="A0A940N109"/>
<dbReference type="InterPro" id="IPR052917">
    <property type="entry name" value="Stress-Dev_Protein"/>
</dbReference>
<accession>A0A940N109</accession>
<evidence type="ECO:0000313" key="2">
    <source>
        <dbReference type="EMBL" id="MBP0494559.1"/>
    </source>
</evidence>
<dbReference type="EMBL" id="JAGIZA010000011">
    <property type="protein sequence ID" value="MBP0494559.1"/>
    <property type="molecule type" value="Genomic_DNA"/>
</dbReference>
<gene>
    <name evidence="2" type="ORF">J5Y10_17380</name>
</gene>
<protein>
    <submittedName>
        <fullName evidence="2">Pyridoxamine 5'-phosphate oxidase family protein</fullName>
    </submittedName>
</protein>
<dbReference type="PANTHER" id="PTHR34818:SF1">
    <property type="entry name" value="PROTEIN BLI-3"/>
    <property type="match status" value="1"/>
</dbReference>
<feature type="domain" description="General stress protein FMN-binding split barrel" evidence="1">
    <location>
        <begin position="7"/>
        <end position="137"/>
    </location>
</feature>
<keyword evidence="3" id="KW-1185">Reference proteome</keyword>
<dbReference type="PANTHER" id="PTHR34818">
    <property type="entry name" value="PROTEIN BLI-3"/>
    <property type="match status" value="1"/>
</dbReference>
<dbReference type="SUPFAM" id="SSF50475">
    <property type="entry name" value="FMN-binding split barrel"/>
    <property type="match status" value="1"/>
</dbReference>
<proteinExistence type="predicted"/>
<dbReference type="Gene3D" id="2.30.110.10">
    <property type="entry name" value="Electron Transport, Fmn-binding Protein, Chain A"/>
    <property type="match status" value="1"/>
</dbReference>
<dbReference type="InterPro" id="IPR012349">
    <property type="entry name" value="Split_barrel_FMN-bd"/>
</dbReference>
<dbReference type="RefSeq" id="WP_209375311.1">
    <property type="nucleotide sequence ID" value="NZ_JAGIZA010000011.1"/>
</dbReference>
<evidence type="ECO:0000259" key="1">
    <source>
        <dbReference type="Pfam" id="PF16242"/>
    </source>
</evidence>
<evidence type="ECO:0000313" key="3">
    <source>
        <dbReference type="Proteomes" id="UP000677537"/>
    </source>
</evidence>
<comment type="caution">
    <text evidence="2">The sequence shown here is derived from an EMBL/GenBank/DDBJ whole genome shotgun (WGS) entry which is preliminary data.</text>
</comment>
<dbReference type="Pfam" id="PF16242">
    <property type="entry name" value="Pyrid_ox_like"/>
    <property type="match status" value="1"/>
</dbReference>